<dbReference type="Proteomes" id="UP000447833">
    <property type="component" value="Unassembled WGS sequence"/>
</dbReference>
<dbReference type="CDD" id="cd01949">
    <property type="entry name" value="GGDEF"/>
    <property type="match status" value="1"/>
</dbReference>
<evidence type="ECO:0000313" key="6">
    <source>
        <dbReference type="EMBL" id="MYL65272.1"/>
    </source>
</evidence>
<evidence type="ECO:0000259" key="5">
    <source>
        <dbReference type="PROSITE" id="PS50894"/>
    </source>
</evidence>
<dbReference type="SUPFAM" id="SSF52172">
    <property type="entry name" value="CheY-like"/>
    <property type="match status" value="2"/>
</dbReference>
<dbReference type="FunFam" id="3.30.70.270:FF:000001">
    <property type="entry name" value="Diguanylate cyclase domain protein"/>
    <property type="match status" value="1"/>
</dbReference>
<dbReference type="InterPro" id="IPR011006">
    <property type="entry name" value="CheY-like_superfamily"/>
</dbReference>
<dbReference type="Pfam" id="PF00990">
    <property type="entry name" value="GGDEF"/>
    <property type="match status" value="1"/>
</dbReference>
<protein>
    <submittedName>
        <fullName evidence="6">Diguanylate cyclase</fullName>
    </submittedName>
</protein>
<evidence type="ECO:0000259" key="4">
    <source>
        <dbReference type="PROSITE" id="PS50887"/>
    </source>
</evidence>
<dbReference type="RefSeq" id="WP_160920636.1">
    <property type="nucleotide sequence ID" value="NZ_WMEY01000006.1"/>
</dbReference>
<organism evidence="6 7">
    <name type="scientific">Guptibacillus hwajinpoensis</name>
    <dbReference type="NCBI Taxonomy" id="208199"/>
    <lineage>
        <taxon>Bacteria</taxon>
        <taxon>Bacillati</taxon>
        <taxon>Bacillota</taxon>
        <taxon>Bacilli</taxon>
        <taxon>Bacillales</taxon>
        <taxon>Guptibacillaceae</taxon>
        <taxon>Guptibacillus</taxon>
    </lineage>
</organism>
<dbReference type="Gene3D" id="3.40.50.2300">
    <property type="match status" value="2"/>
</dbReference>
<feature type="domain" description="HPt" evidence="5">
    <location>
        <begin position="1"/>
        <end position="89"/>
    </location>
</feature>
<dbReference type="SUPFAM" id="SSF55073">
    <property type="entry name" value="Nucleotide cyclase"/>
    <property type="match status" value="1"/>
</dbReference>
<dbReference type="PANTHER" id="PTHR45138:SF9">
    <property type="entry name" value="DIGUANYLATE CYCLASE DGCM-RELATED"/>
    <property type="match status" value="1"/>
</dbReference>
<dbReference type="PROSITE" id="PS50894">
    <property type="entry name" value="HPT"/>
    <property type="match status" value="1"/>
</dbReference>
<dbReference type="Pfam" id="PF00072">
    <property type="entry name" value="Response_reg"/>
    <property type="match status" value="2"/>
</dbReference>
<feature type="domain" description="GGDEF" evidence="4">
    <location>
        <begin position="260"/>
        <end position="392"/>
    </location>
</feature>
<dbReference type="NCBIfam" id="TIGR00254">
    <property type="entry name" value="GGDEF"/>
    <property type="match status" value="1"/>
</dbReference>
<proteinExistence type="predicted"/>
<dbReference type="GO" id="GO:0043709">
    <property type="term" value="P:cell adhesion involved in single-species biofilm formation"/>
    <property type="evidence" value="ECO:0007669"/>
    <property type="project" value="TreeGrafter"/>
</dbReference>
<dbReference type="InterPro" id="IPR008207">
    <property type="entry name" value="Sig_transdc_His_kin_Hpt_dom"/>
</dbReference>
<feature type="domain" description="Response regulatory" evidence="3">
    <location>
        <begin position="104"/>
        <end position="220"/>
    </location>
</feature>
<dbReference type="GO" id="GO:1902201">
    <property type="term" value="P:negative regulation of bacterial-type flagellum-dependent cell motility"/>
    <property type="evidence" value="ECO:0007669"/>
    <property type="project" value="TreeGrafter"/>
</dbReference>
<gene>
    <name evidence="6" type="ORF">GLW07_18095</name>
</gene>
<reference evidence="6 7" key="1">
    <citation type="submission" date="2019-11" db="EMBL/GenBank/DDBJ databases">
        <title>Genome sequences of 17 halophilic strains isolated from different environments.</title>
        <authorList>
            <person name="Furrow R.E."/>
        </authorList>
    </citation>
    <scope>NUCLEOTIDE SEQUENCE [LARGE SCALE GENOMIC DNA]</scope>
    <source>
        <strain evidence="6 7">22506_14_FS</strain>
    </source>
</reference>
<feature type="modified residue" description="4-aspartylphosphate" evidence="2">
    <location>
        <position position="153"/>
    </location>
</feature>
<dbReference type="InterPro" id="IPR043128">
    <property type="entry name" value="Rev_trsase/Diguanyl_cyclase"/>
</dbReference>
<dbReference type="EMBL" id="WMEY01000006">
    <property type="protein sequence ID" value="MYL65272.1"/>
    <property type="molecule type" value="Genomic_DNA"/>
</dbReference>
<evidence type="ECO:0000259" key="3">
    <source>
        <dbReference type="PROSITE" id="PS50110"/>
    </source>
</evidence>
<dbReference type="SMART" id="SM00267">
    <property type="entry name" value="GGDEF"/>
    <property type="match status" value="1"/>
</dbReference>
<keyword evidence="2" id="KW-0597">Phosphoprotein</keyword>
<dbReference type="AlphaFoldDB" id="A0A845F2K7"/>
<dbReference type="InterPro" id="IPR029787">
    <property type="entry name" value="Nucleotide_cyclase"/>
</dbReference>
<dbReference type="GO" id="GO:0052621">
    <property type="term" value="F:diguanylate cyclase activity"/>
    <property type="evidence" value="ECO:0007669"/>
    <property type="project" value="TreeGrafter"/>
</dbReference>
<name>A0A845F2K7_9BACL</name>
<dbReference type="PROSITE" id="PS50887">
    <property type="entry name" value="GGDEF"/>
    <property type="match status" value="1"/>
</dbReference>
<feature type="domain" description="Response regulatory" evidence="3">
    <location>
        <begin position="404"/>
        <end position="528"/>
    </location>
</feature>
<comment type="caution">
    <text evidence="6">The sequence shown here is derived from an EMBL/GenBank/DDBJ whole genome shotgun (WGS) entry which is preliminary data.</text>
</comment>
<dbReference type="GO" id="GO:0000160">
    <property type="term" value="P:phosphorelay signal transduction system"/>
    <property type="evidence" value="ECO:0007669"/>
    <property type="project" value="InterPro"/>
</dbReference>
<evidence type="ECO:0000256" key="1">
    <source>
        <dbReference type="PROSITE-ProRule" id="PRU00110"/>
    </source>
</evidence>
<evidence type="ECO:0000256" key="2">
    <source>
        <dbReference type="PROSITE-ProRule" id="PRU00169"/>
    </source>
</evidence>
<accession>A0A845F2K7</accession>
<dbReference type="GO" id="GO:0005886">
    <property type="term" value="C:plasma membrane"/>
    <property type="evidence" value="ECO:0007669"/>
    <property type="project" value="TreeGrafter"/>
</dbReference>
<dbReference type="Gene3D" id="3.30.70.270">
    <property type="match status" value="1"/>
</dbReference>
<dbReference type="SMART" id="SM00448">
    <property type="entry name" value="REC"/>
    <property type="match status" value="2"/>
</dbReference>
<dbReference type="InterPro" id="IPR000160">
    <property type="entry name" value="GGDEF_dom"/>
</dbReference>
<feature type="modified residue" description="4-aspartylphosphate" evidence="2">
    <location>
        <position position="461"/>
    </location>
</feature>
<dbReference type="PROSITE" id="PS50110">
    <property type="entry name" value="RESPONSE_REGULATORY"/>
    <property type="match status" value="2"/>
</dbReference>
<evidence type="ECO:0000313" key="7">
    <source>
        <dbReference type="Proteomes" id="UP000447833"/>
    </source>
</evidence>
<feature type="modified residue" description="Phosphohistidine" evidence="1">
    <location>
        <position position="36"/>
    </location>
</feature>
<dbReference type="InterPro" id="IPR001789">
    <property type="entry name" value="Sig_transdc_resp-reg_receiver"/>
</dbReference>
<dbReference type="PANTHER" id="PTHR45138">
    <property type="entry name" value="REGULATORY COMPONENTS OF SENSORY TRANSDUCTION SYSTEM"/>
    <property type="match status" value="1"/>
</dbReference>
<dbReference type="InterPro" id="IPR050469">
    <property type="entry name" value="Diguanylate_Cyclase"/>
</dbReference>
<sequence>MEKYKKKFVSNMKEKYDEISARNISMTEKELYELLHTFKGTAGTVGYKVSADKAEGFLSKMNLDSERIVSKEETIHLLNTVMEEILEAAIENKEKEEESTIQKMIMLINPNPMVLIERKAQLEQEGYIVFAAMDLKKAQTALYDMNPDCIIVDSQLIETDQSDIAKEVREKAELQFIPFIMTDSVSSATNRINGFRFGADDFLDHEVSLEEYLLRVNGKIAKRKTIVHSVLTDELTGAYNRKYLDSQLNYIRYDLVRNDEKASLAIFDIDHFKSINDRFGHLIGDQVLRKLSQYIIDEKRRTDILIRYGGEEFVLLLPDTTAVQADQFLQRLLKGFRTKNFRFKEETFSVTFSGGIVDIDGSSTNKKLLNQADEALYRAKANGRNQMVIYESNLTDIKPVKTIRIAVVDDDEIIRTLLTSQLQQFQPDENYEIEVKSYREGESFFEDSWHKVGPSCLVLLDGIMPRMDGIEVLRKLRHESSQGKYTVMMLTGRKAEKDIVKALELGADDYITKPFSMGELEARIKRLIQKML</sequence>